<dbReference type="EMBL" id="FQVU01000003">
    <property type="protein sequence ID" value="SHG56788.1"/>
    <property type="molecule type" value="Genomic_DNA"/>
</dbReference>
<protein>
    <submittedName>
        <fullName evidence="3">NADP-dependent 3-hydroxy acid dehydrogenase YdfG</fullName>
    </submittedName>
</protein>
<dbReference type="AlphaFoldDB" id="A0A1M5KVI7"/>
<sequence>MTTALVIGGTSGIGEATARELRRLGADSWVVGRDADRLAAALARLGDGVHGEALDAADATAMRALGERIGPIDVLVLAASGARGGGPFAELSLDELRAGLDAKLLVQLAALQALLPSLATAASVVFVSAGSARAALPGTAGLAAINGAVQAVVGPLASELAPVRVNAVSPGVIDTPWWNGQGDGVREAVFERFSAALPVGRVGRAEEVAALIAAVATNGFVTGSVVDCAGGGQLARS</sequence>
<keyword evidence="4" id="KW-1185">Reference proteome</keyword>
<dbReference type="Proteomes" id="UP000186132">
    <property type="component" value="Unassembled WGS sequence"/>
</dbReference>
<dbReference type="PRINTS" id="PR00081">
    <property type="entry name" value="GDHRDH"/>
</dbReference>
<dbReference type="OrthoDB" id="9806974at2"/>
<evidence type="ECO:0000256" key="1">
    <source>
        <dbReference type="ARBA" id="ARBA00006484"/>
    </source>
</evidence>
<dbReference type="Gene3D" id="3.40.50.720">
    <property type="entry name" value="NAD(P)-binding Rossmann-like Domain"/>
    <property type="match status" value="1"/>
</dbReference>
<dbReference type="STRING" id="1206085.SAMN05443575_2273"/>
<organism evidence="3 4">
    <name type="scientific">Jatrophihabitans endophyticus</name>
    <dbReference type="NCBI Taxonomy" id="1206085"/>
    <lineage>
        <taxon>Bacteria</taxon>
        <taxon>Bacillati</taxon>
        <taxon>Actinomycetota</taxon>
        <taxon>Actinomycetes</taxon>
        <taxon>Jatrophihabitantales</taxon>
        <taxon>Jatrophihabitantaceae</taxon>
        <taxon>Jatrophihabitans</taxon>
    </lineage>
</organism>
<dbReference type="PANTHER" id="PTHR43477:SF1">
    <property type="entry name" value="DIHYDROANTICAPSIN 7-DEHYDROGENASE"/>
    <property type="match status" value="1"/>
</dbReference>
<accession>A0A1M5KVI7</accession>
<name>A0A1M5KVI7_9ACTN</name>
<dbReference type="InterPro" id="IPR051122">
    <property type="entry name" value="SDR_DHRS6-like"/>
</dbReference>
<keyword evidence="2" id="KW-0560">Oxidoreductase</keyword>
<dbReference type="Pfam" id="PF13561">
    <property type="entry name" value="adh_short_C2"/>
    <property type="match status" value="1"/>
</dbReference>
<gene>
    <name evidence="3" type="ORF">SAMN05443575_2273</name>
</gene>
<reference evidence="4" key="1">
    <citation type="submission" date="2016-11" db="EMBL/GenBank/DDBJ databases">
        <authorList>
            <person name="Varghese N."/>
            <person name="Submissions S."/>
        </authorList>
    </citation>
    <scope>NUCLEOTIDE SEQUENCE [LARGE SCALE GENOMIC DNA]</scope>
    <source>
        <strain evidence="4">DSM 45627</strain>
    </source>
</reference>
<evidence type="ECO:0000313" key="3">
    <source>
        <dbReference type="EMBL" id="SHG56788.1"/>
    </source>
</evidence>
<proteinExistence type="inferred from homology"/>
<dbReference type="InterPro" id="IPR036291">
    <property type="entry name" value="NAD(P)-bd_dom_sf"/>
</dbReference>
<dbReference type="PANTHER" id="PTHR43477">
    <property type="entry name" value="DIHYDROANTICAPSIN 7-DEHYDROGENASE"/>
    <property type="match status" value="1"/>
</dbReference>
<dbReference type="CDD" id="cd05233">
    <property type="entry name" value="SDR_c"/>
    <property type="match status" value="1"/>
</dbReference>
<dbReference type="InterPro" id="IPR002347">
    <property type="entry name" value="SDR_fam"/>
</dbReference>
<evidence type="ECO:0000313" key="4">
    <source>
        <dbReference type="Proteomes" id="UP000186132"/>
    </source>
</evidence>
<evidence type="ECO:0000256" key="2">
    <source>
        <dbReference type="ARBA" id="ARBA00023002"/>
    </source>
</evidence>
<dbReference type="GO" id="GO:0016491">
    <property type="term" value="F:oxidoreductase activity"/>
    <property type="evidence" value="ECO:0007669"/>
    <property type="project" value="UniProtKB-KW"/>
</dbReference>
<comment type="similarity">
    <text evidence="1">Belongs to the short-chain dehydrogenases/reductases (SDR) family.</text>
</comment>
<dbReference type="SUPFAM" id="SSF51735">
    <property type="entry name" value="NAD(P)-binding Rossmann-fold domains"/>
    <property type="match status" value="1"/>
</dbReference>